<evidence type="ECO:0000313" key="4">
    <source>
        <dbReference type="EMBL" id="KAJ9172566.1"/>
    </source>
</evidence>
<dbReference type="CDD" id="cd00475">
    <property type="entry name" value="Cis_IPPS"/>
    <property type="match status" value="1"/>
</dbReference>
<evidence type="ECO:0000256" key="3">
    <source>
        <dbReference type="RuleBase" id="RU363018"/>
    </source>
</evidence>
<dbReference type="InterPro" id="IPR036424">
    <property type="entry name" value="UPP_synth-like_sf"/>
</dbReference>
<accession>A0ABQ9M108</accession>
<organism evidence="4 5">
    <name type="scientific">Hevea brasiliensis</name>
    <name type="common">Para rubber tree</name>
    <name type="synonym">Siphonia brasiliensis</name>
    <dbReference type="NCBI Taxonomy" id="3981"/>
    <lineage>
        <taxon>Eukaryota</taxon>
        <taxon>Viridiplantae</taxon>
        <taxon>Streptophyta</taxon>
        <taxon>Embryophyta</taxon>
        <taxon>Tracheophyta</taxon>
        <taxon>Spermatophyta</taxon>
        <taxon>Magnoliopsida</taxon>
        <taxon>eudicotyledons</taxon>
        <taxon>Gunneridae</taxon>
        <taxon>Pentapetalae</taxon>
        <taxon>rosids</taxon>
        <taxon>fabids</taxon>
        <taxon>Malpighiales</taxon>
        <taxon>Euphorbiaceae</taxon>
        <taxon>Crotonoideae</taxon>
        <taxon>Micrandreae</taxon>
        <taxon>Hevea</taxon>
    </lineage>
</organism>
<comment type="caution">
    <text evidence="4">The sequence shown here is derived from an EMBL/GenBank/DDBJ whole genome shotgun (WGS) entry which is preliminary data.</text>
</comment>
<dbReference type="Gene3D" id="3.40.1180.10">
    <property type="entry name" value="Decaprenyl diphosphate synthase-like"/>
    <property type="match status" value="1"/>
</dbReference>
<dbReference type="Pfam" id="PF01255">
    <property type="entry name" value="Prenyltransf"/>
    <property type="match status" value="2"/>
</dbReference>
<proteinExistence type="inferred from homology"/>
<protein>
    <recommendedName>
        <fullName evidence="3">Alkyl transferase</fullName>
        <ecNumber evidence="3">2.5.1.-</ecNumber>
    </recommendedName>
</protein>
<name>A0ABQ9M108_HEVBR</name>
<dbReference type="NCBIfam" id="TIGR00055">
    <property type="entry name" value="uppS"/>
    <property type="match status" value="1"/>
</dbReference>
<evidence type="ECO:0000313" key="5">
    <source>
        <dbReference type="Proteomes" id="UP001174677"/>
    </source>
</evidence>
<sequence length="372" mass="41949">MGKHSSSKVSKLLGNLASFIRICILRVLSMGPIPNHFAFIMDGNRRYAKKKNMKKGAGHRAGFLSLMSMLKYCCELGVKYVTFYAFSIDNFKRNPDEIKDLMDMMLEKIELQGNKIIFNQYGIRVYFIGNLKLLSEPVRIAAEKLMRATANSTNCTLIICIAYTSRDEIVHAVQGSCKNKQEEIQPLSFCKANNGAFEEVEDNNNVNGVIPFVFSESQEDEAAKSQATMASVTCCCLAGGVEGGGDKNSMAVRAVHGSYEDKRDNYQAMMENRTSNGVTPSEESENMQGECSIIKLVDIEKQMYMAVAPDPDILMRSTGESRLSNFLLWQTRECLLYSPHALWPEIGLWHLVWAVLNFQRNHSYLEKKKHQL</sequence>
<dbReference type="EC" id="2.5.1.-" evidence="3"/>
<dbReference type="InterPro" id="IPR001441">
    <property type="entry name" value="UPP_synth-like"/>
</dbReference>
<dbReference type="SUPFAM" id="SSF64005">
    <property type="entry name" value="Undecaprenyl diphosphate synthase"/>
    <property type="match status" value="2"/>
</dbReference>
<dbReference type="PANTHER" id="PTHR10291">
    <property type="entry name" value="DEHYDRODOLICHYL DIPHOSPHATE SYNTHASE FAMILY MEMBER"/>
    <property type="match status" value="1"/>
</dbReference>
<dbReference type="PANTHER" id="PTHR10291:SF43">
    <property type="entry name" value="DEHYDRODOLICHYL DIPHOSPHATE SYNTHASE COMPLEX SUBUNIT DHDDS"/>
    <property type="match status" value="1"/>
</dbReference>
<keyword evidence="5" id="KW-1185">Reference proteome</keyword>
<keyword evidence="2 3" id="KW-0808">Transferase</keyword>
<evidence type="ECO:0000256" key="2">
    <source>
        <dbReference type="ARBA" id="ARBA00022679"/>
    </source>
</evidence>
<reference evidence="4" key="1">
    <citation type="journal article" date="2023" name="Plant Biotechnol. J.">
        <title>Chromosome-level wild Hevea brasiliensis genome provides new tools for genomic-assisted breeding and valuable loci to elevate rubber yield.</title>
        <authorList>
            <person name="Cheng H."/>
            <person name="Song X."/>
            <person name="Hu Y."/>
            <person name="Wu T."/>
            <person name="Yang Q."/>
            <person name="An Z."/>
            <person name="Feng S."/>
            <person name="Deng Z."/>
            <person name="Wu W."/>
            <person name="Zeng X."/>
            <person name="Tu M."/>
            <person name="Wang X."/>
            <person name="Huang H."/>
        </authorList>
    </citation>
    <scope>NUCLEOTIDE SEQUENCE</scope>
    <source>
        <strain evidence="4">MT/VB/25A 57/8</strain>
    </source>
</reference>
<gene>
    <name evidence="4" type="ORF">P3X46_015790</name>
</gene>
<dbReference type="EMBL" id="JARPOI010000009">
    <property type="protein sequence ID" value="KAJ9172566.1"/>
    <property type="molecule type" value="Genomic_DNA"/>
</dbReference>
<dbReference type="Proteomes" id="UP001174677">
    <property type="component" value="Chromosome 9"/>
</dbReference>
<comment type="similarity">
    <text evidence="1 3">Belongs to the UPP synthase family.</text>
</comment>
<evidence type="ECO:0000256" key="1">
    <source>
        <dbReference type="ARBA" id="ARBA00005432"/>
    </source>
</evidence>